<dbReference type="PANTHER" id="PTHR15537:SF2">
    <property type="entry name" value="F-BOX ONLY PROTEIN 7"/>
    <property type="match status" value="1"/>
</dbReference>
<dbReference type="InterPro" id="IPR021625">
    <property type="entry name" value="PI31_Prot_N"/>
</dbReference>
<evidence type="ECO:0000256" key="1">
    <source>
        <dbReference type="SAM" id="MobiDB-lite"/>
    </source>
</evidence>
<feature type="region of interest" description="Disordered" evidence="1">
    <location>
        <begin position="470"/>
        <end position="499"/>
    </location>
</feature>
<organism evidence="3 4">
    <name type="scientific">Staurois parvus</name>
    <dbReference type="NCBI Taxonomy" id="386267"/>
    <lineage>
        <taxon>Eukaryota</taxon>
        <taxon>Metazoa</taxon>
        <taxon>Chordata</taxon>
        <taxon>Craniata</taxon>
        <taxon>Vertebrata</taxon>
        <taxon>Euteleostomi</taxon>
        <taxon>Amphibia</taxon>
        <taxon>Batrachia</taxon>
        <taxon>Anura</taxon>
        <taxon>Neobatrachia</taxon>
        <taxon>Ranoidea</taxon>
        <taxon>Ranidae</taxon>
        <taxon>Staurois</taxon>
    </lineage>
</organism>
<dbReference type="Proteomes" id="UP001162483">
    <property type="component" value="Unassembled WGS sequence"/>
</dbReference>
<dbReference type="InterPro" id="IPR036047">
    <property type="entry name" value="F-box-like_dom_sf"/>
</dbReference>
<evidence type="ECO:0000259" key="2">
    <source>
        <dbReference type="PROSITE" id="PS50181"/>
    </source>
</evidence>
<accession>A0ABN9BMV1</accession>
<feature type="region of interest" description="Disordered" evidence="1">
    <location>
        <begin position="108"/>
        <end position="155"/>
    </location>
</feature>
<evidence type="ECO:0000313" key="3">
    <source>
        <dbReference type="EMBL" id="CAI9548950.1"/>
    </source>
</evidence>
<dbReference type="CDD" id="cd22087">
    <property type="entry name" value="F-box_FBXO7"/>
    <property type="match status" value="1"/>
</dbReference>
<feature type="domain" description="F-box" evidence="2">
    <location>
        <begin position="322"/>
        <end position="368"/>
    </location>
</feature>
<dbReference type="PROSITE" id="PS50181">
    <property type="entry name" value="FBOX"/>
    <property type="match status" value="1"/>
</dbReference>
<dbReference type="Pfam" id="PF12937">
    <property type="entry name" value="F-box-like"/>
    <property type="match status" value="1"/>
</dbReference>
<proteinExistence type="predicted"/>
<comment type="caution">
    <text evidence="3">The sequence shown here is derived from an EMBL/GenBank/DDBJ whole genome shotgun (WGS) entry which is preliminary data.</text>
</comment>
<protein>
    <recommendedName>
        <fullName evidence="2">F-box domain-containing protein</fullName>
    </recommendedName>
</protein>
<dbReference type="Gene3D" id="3.40.1000.30">
    <property type="match status" value="1"/>
</dbReference>
<feature type="compositionally biased region" description="Acidic residues" evidence="1">
    <location>
        <begin position="143"/>
        <end position="153"/>
    </location>
</feature>
<dbReference type="EMBL" id="CATNWA010004922">
    <property type="protein sequence ID" value="CAI9548950.1"/>
    <property type="molecule type" value="Genomic_DNA"/>
</dbReference>
<gene>
    <name evidence="3" type="ORF">SPARVUS_LOCUS3258107</name>
</gene>
<reference evidence="3" key="1">
    <citation type="submission" date="2023-05" db="EMBL/GenBank/DDBJ databases">
        <authorList>
            <person name="Stuckert A."/>
        </authorList>
    </citation>
    <scope>NUCLEOTIDE SEQUENCE</scope>
</reference>
<keyword evidence="4" id="KW-1185">Reference proteome</keyword>
<name>A0ABN9BMV1_9NEOB</name>
<dbReference type="Pfam" id="PF11566">
    <property type="entry name" value="PI31_Prot_N"/>
    <property type="match status" value="1"/>
</dbReference>
<dbReference type="InterPro" id="IPR047118">
    <property type="entry name" value="Fbxo7"/>
</dbReference>
<evidence type="ECO:0000313" key="4">
    <source>
        <dbReference type="Proteomes" id="UP001162483"/>
    </source>
</evidence>
<dbReference type="SUPFAM" id="SSF81383">
    <property type="entry name" value="F-box domain"/>
    <property type="match status" value="1"/>
</dbReference>
<dbReference type="InterPro" id="IPR001810">
    <property type="entry name" value="F-box_dom"/>
</dbReference>
<sequence>MRLRVRVGGQTGRLELEEEKPTLGDLRRKLSVSFLPSLGYSSDAVFTITLNGKDTLTEYQNTLESCGIISGDLIVLRVPDSELVSAIPSPSTPPALDQRQPAISNVENVQPNTSHSDQRHDWTPVTQSLPEKPMASSYHGAVTEEEASVEEEPPCSLAEPMLISESVDGKIPHSLESLYLSAGCSSPNDALIVVIHVLMLETGYIVQGAEGKGASMPEGWRHSDGIYKLRYAHPLCGDSSALLACMPMSKLLVINAAVNMNHGVKCVKTLQLPTNSFINFPGPDNNVSSVYRDLQRLSRLFKDQLVYPLLAATRQALELPDVFGLLVLPLELKLRIFRLLDVRSLLSLSASCKDLHGDTKDPTMWKFLCRRDFRDRLSRTPQTDWKELYKAMHKARMSRMTTHHIFQPFPPPPYMPNPFVLDPFPPNFPYPPGIIGGEYDERPILPIARDPLSLFVPGRRPMMDPFQPLRPRINPNLPGPGGFPPRRPDNRGAFMPTFF</sequence>
<dbReference type="Gene3D" id="6.10.250.3180">
    <property type="match status" value="1"/>
</dbReference>
<dbReference type="PANTHER" id="PTHR15537">
    <property type="entry name" value="F-BOX ONLY PROTEIN 7"/>
    <property type="match status" value="1"/>
</dbReference>